<dbReference type="PANTHER" id="PTHR34448:SF1">
    <property type="entry name" value="BLL6088 PROTEIN"/>
    <property type="match status" value="1"/>
</dbReference>
<dbReference type="GO" id="GO:0046872">
    <property type="term" value="F:metal ion binding"/>
    <property type="evidence" value="ECO:0007669"/>
    <property type="project" value="UniProtKB-KW"/>
</dbReference>
<name>A0A645B8W4_9ZZZZ</name>
<keyword evidence="1" id="KW-0479">Metal-binding</keyword>
<sequence>MEGVGEGQIAVDLTAGELRYGPKQIDPLGRCQDPLLIDIRNGQIQGFSGHSFAKILTKEFFSWKENCRLIVELGFGLSNMTPTGLIGVDESILGTCHFGFGDNRFYGGNNEAPIHWDVVIQQPLWKIV</sequence>
<reference evidence="2" key="1">
    <citation type="submission" date="2019-08" db="EMBL/GenBank/DDBJ databases">
        <authorList>
            <person name="Kucharzyk K."/>
            <person name="Murdoch R.W."/>
            <person name="Higgins S."/>
            <person name="Loffler F."/>
        </authorList>
    </citation>
    <scope>NUCLEOTIDE SEQUENCE</scope>
</reference>
<protein>
    <recommendedName>
        <fullName evidence="3">Leucyl aminopeptidase</fullName>
    </recommendedName>
</protein>
<gene>
    <name evidence="2" type="ORF">SDC9_108764</name>
</gene>
<evidence type="ECO:0000313" key="2">
    <source>
        <dbReference type="EMBL" id="MPM61900.1"/>
    </source>
</evidence>
<organism evidence="2">
    <name type="scientific">bioreactor metagenome</name>
    <dbReference type="NCBI Taxonomy" id="1076179"/>
    <lineage>
        <taxon>unclassified sequences</taxon>
        <taxon>metagenomes</taxon>
        <taxon>ecological metagenomes</taxon>
    </lineage>
</organism>
<accession>A0A645B8W4</accession>
<dbReference type="SUPFAM" id="SSF144052">
    <property type="entry name" value="Thermophilic metalloprotease-like"/>
    <property type="match status" value="1"/>
</dbReference>
<dbReference type="AlphaFoldDB" id="A0A645B8W4"/>
<comment type="caution">
    <text evidence="2">The sequence shown here is derived from an EMBL/GenBank/DDBJ whole genome shotgun (WGS) entry which is preliminary data.</text>
</comment>
<dbReference type="PANTHER" id="PTHR34448">
    <property type="entry name" value="AMINOPEPTIDASE"/>
    <property type="match status" value="1"/>
</dbReference>
<evidence type="ECO:0000256" key="1">
    <source>
        <dbReference type="ARBA" id="ARBA00022723"/>
    </source>
</evidence>
<dbReference type="InterPro" id="IPR052170">
    <property type="entry name" value="M29_Exopeptidase"/>
</dbReference>
<evidence type="ECO:0008006" key="3">
    <source>
        <dbReference type="Google" id="ProtNLM"/>
    </source>
</evidence>
<proteinExistence type="predicted"/>
<dbReference type="EMBL" id="VSSQ01018582">
    <property type="protein sequence ID" value="MPM61900.1"/>
    <property type="molecule type" value="Genomic_DNA"/>
</dbReference>